<comment type="caution">
    <text evidence="4">The sequence shown here is derived from an EMBL/GenBank/DDBJ whole genome shotgun (WGS) entry which is preliminary data.</text>
</comment>
<dbReference type="InterPro" id="IPR024964">
    <property type="entry name" value="CTLH/CRA"/>
</dbReference>
<comment type="function">
    <text evidence="1">Involved in the proteasome-dependent degradation of fructose-1,6-bisphosphatase.</text>
</comment>
<gene>
    <name evidence="4" type="ORF">Purlil1_7430</name>
</gene>
<organism evidence="4 5">
    <name type="scientific">Purpureocillium lilacinum</name>
    <name type="common">Paecilomyces lilacinus</name>
    <dbReference type="NCBI Taxonomy" id="33203"/>
    <lineage>
        <taxon>Eukaryota</taxon>
        <taxon>Fungi</taxon>
        <taxon>Dikarya</taxon>
        <taxon>Ascomycota</taxon>
        <taxon>Pezizomycotina</taxon>
        <taxon>Sordariomycetes</taxon>
        <taxon>Hypocreomycetidae</taxon>
        <taxon>Hypocreales</taxon>
        <taxon>Ophiocordycipitaceae</taxon>
        <taxon>Purpureocillium</taxon>
    </lineage>
</organism>
<dbReference type="InterPro" id="IPR006595">
    <property type="entry name" value="CTLH_C"/>
</dbReference>
<dbReference type="EMBL" id="JAWRVI010000026">
    <property type="protein sequence ID" value="KAK4088237.1"/>
    <property type="molecule type" value="Genomic_DNA"/>
</dbReference>
<protein>
    <recommendedName>
        <fullName evidence="3">CTLH domain-containing protein</fullName>
    </recommendedName>
</protein>
<dbReference type="PANTHER" id="PTHR12864">
    <property type="entry name" value="RAN BINDING PROTEIN 9-RELATED"/>
    <property type="match status" value="1"/>
</dbReference>
<dbReference type="SMART" id="SM00668">
    <property type="entry name" value="CTLH"/>
    <property type="match status" value="1"/>
</dbReference>
<feature type="region of interest" description="Disordered" evidence="2">
    <location>
        <begin position="491"/>
        <end position="535"/>
    </location>
</feature>
<dbReference type="InterPro" id="IPR013144">
    <property type="entry name" value="CRA_dom"/>
</dbReference>
<evidence type="ECO:0000259" key="3">
    <source>
        <dbReference type="PROSITE" id="PS50897"/>
    </source>
</evidence>
<dbReference type="InterPro" id="IPR050618">
    <property type="entry name" value="Ubq-SigPath_Reg"/>
</dbReference>
<evidence type="ECO:0000313" key="4">
    <source>
        <dbReference type="EMBL" id="KAK4088237.1"/>
    </source>
</evidence>
<dbReference type="PROSITE" id="PS50897">
    <property type="entry name" value="CTLH"/>
    <property type="match status" value="1"/>
</dbReference>
<feature type="domain" description="CTLH" evidence="3">
    <location>
        <begin position="345"/>
        <end position="402"/>
    </location>
</feature>
<dbReference type="Pfam" id="PF10607">
    <property type="entry name" value="CTLH"/>
    <property type="match status" value="1"/>
</dbReference>
<evidence type="ECO:0000256" key="1">
    <source>
        <dbReference type="ARBA" id="ARBA00002343"/>
    </source>
</evidence>
<feature type="compositionally biased region" description="Basic residues" evidence="2">
    <location>
        <begin position="1"/>
        <end position="17"/>
    </location>
</feature>
<dbReference type="SMART" id="SM00667">
    <property type="entry name" value="LisH"/>
    <property type="match status" value="1"/>
</dbReference>
<proteinExistence type="predicted"/>
<evidence type="ECO:0000313" key="5">
    <source>
        <dbReference type="Proteomes" id="UP001287286"/>
    </source>
</evidence>
<dbReference type="InterPro" id="IPR006594">
    <property type="entry name" value="LisH"/>
</dbReference>
<keyword evidence="5" id="KW-1185">Reference proteome</keyword>
<sequence>MHRLRHAERRPGRFARHTSKEKPASAECNSSALDSWIDSLANLGTVQEGSGCRGQDDGMSEQMAGGLRALIYWMAASRHWRRLQCAGMHCWSPPPWYSYEYLEGKAQRGPSVHKLHVLGKAAEPRWTAAWRRSQGNPEEERPPCLSGRAGGIVAFSFWWSSTDQTRPPPPSCKFAANLLLLFLLQHPPFHTSIHLNVPLPSHCFHKAARHRLWAILSRAKLRRCLCTRGLSWFHGSARKCAETPSFGSALGCCCARRGPPTSTPLPQSHRWIRPLSAPCGSASQQHASTATPAKHAFEKRVDEVKSPKSDINALILDYLTMEGYPNAAAKFSKEANLQPQQDSASIRARQEIQASIHSGDIQAAIETLNELDPQILDDDKALHFSLLRLQLVELIRSCNASGGDIGPALKFATEQLGPRAPTNPRFLEDLERTMALLLFPQDNLEPQLASLLNPDLRRDAADSVNRAILERQSARREAAIRHLVKMRAWAENTARDRGSSLPESLDIGLRGDDPDSSQTRRLLNAENGHEPMVTN</sequence>
<dbReference type="PROSITE" id="PS50896">
    <property type="entry name" value="LISH"/>
    <property type="match status" value="1"/>
</dbReference>
<accession>A0ABR0BW59</accession>
<reference evidence="4 5" key="1">
    <citation type="journal article" date="2024" name="Microbiol. Resour. Announc.">
        <title>Genome annotations for the ascomycete fungi Trichoderma harzianum, Trichoderma aggressivum, and Purpureocillium lilacinum.</title>
        <authorList>
            <person name="Beijen E.P.W."/>
            <person name="Ohm R.A."/>
        </authorList>
    </citation>
    <scope>NUCLEOTIDE SEQUENCE [LARGE SCALE GENOMIC DNA]</scope>
    <source>
        <strain evidence="4 5">CBS 150709</strain>
    </source>
</reference>
<evidence type="ECO:0000256" key="2">
    <source>
        <dbReference type="SAM" id="MobiDB-lite"/>
    </source>
</evidence>
<name>A0ABR0BW59_PURLI</name>
<dbReference type="Pfam" id="PF08513">
    <property type="entry name" value="LisH"/>
    <property type="match status" value="1"/>
</dbReference>
<dbReference type="SMART" id="SM00757">
    <property type="entry name" value="CRA"/>
    <property type="match status" value="1"/>
</dbReference>
<dbReference type="Proteomes" id="UP001287286">
    <property type="component" value="Unassembled WGS sequence"/>
</dbReference>
<feature type="region of interest" description="Disordered" evidence="2">
    <location>
        <begin position="1"/>
        <end position="25"/>
    </location>
</feature>